<dbReference type="GO" id="GO:0005634">
    <property type="term" value="C:nucleus"/>
    <property type="evidence" value="ECO:0007669"/>
    <property type="project" value="TreeGrafter"/>
</dbReference>
<dbReference type="PANTHER" id="PTHR47429:SF2">
    <property type="entry name" value="PROTEIN TWIN LOV 1"/>
    <property type="match status" value="1"/>
</dbReference>
<dbReference type="InterPro" id="IPR035965">
    <property type="entry name" value="PAS-like_dom_sf"/>
</dbReference>
<name>A0A126X108_COLIR</name>
<dbReference type="CDD" id="cd00130">
    <property type="entry name" value="PAS"/>
    <property type="match status" value="1"/>
</dbReference>
<sequence length="402" mass="43936">MTLYGSGQSAPDSNLDADEVLRRAESRRFVPKGSAVGLMPTRDKKLNFETGDSEVDNRLRGMIENLLHLSPYAMCITDMQKPDEPIVYANEMFCTWTEYPEDYIVGRNCRFLQGPATDPATVKAMRTAIKEGSEFRGIVRNYSRTGIHLWNNLVMRPIKNARGFVTHYTGIQSFSHEPPNEENTPAPQVMAFNPLAQHLNLKINVSGPSGALDPKEVAKALMSDLEQASGRMSPKILPKAGEGIRDETMDDTHGESPKRPKGRQTDLPPPSALNLMSKSGVEETKTSLPLQRKIEDDPTPGSPKKMKGDGGVGIPSNGGSETTTPGSKSAGAMVRRSRPSTIRRQGGECSVLPDKDVWLELVMRSFSPENVPHLPPPAATPERSTAMTIADFNKAQKSIGIA</sequence>
<organism evidence="9">
    <name type="scientific">Coleochaete irregularis</name>
    <name type="common">Charophycean green alga</name>
    <dbReference type="NCBI Taxonomy" id="187194"/>
    <lineage>
        <taxon>Eukaryota</taxon>
        <taxon>Viridiplantae</taxon>
        <taxon>Streptophyta</taxon>
        <taxon>Coleochaetophyceae</taxon>
        <taxon>Coleochaetales</taxon>
        <taxon>Coleochaetaceae</taxon>
        <taxon>Coleochaete</taxon>
    </lineage>
</organism>
<evidence type="ECO:0000313" key="9">
    <source>
        <dbReference type="EMBL" id="AML78406.1"/>
    </source>
</evidence>
<dbReference type="InterPro" id="IPR000014">
    <property type="entry name" value="PAS"/>
</dbReference>
<feature type="region of interest" description="Disordered" evidence="7">
    <location>
        <begin position="225"/>
        <end position="348"/>
    </location>
</feature>
<evidence type="ECO:0000256" key="1">
    <source>
        <dbReference type="ARBA" id="ARBA00022543"/>
    </source>
</evidence>
<evidence type="ECO:0000256" key="2">
    <source>
        <dbReference type="ARBA" id="ARBA00022606"/>
    </source>
</evidence>
<evidence type="ECO:0000256" key="7">
    <source>
        <dbReference type="SAM" id="MobiDB-lite"/>
    </source>
</evidence>
<dbReference type="EMBL" id="KU700670">
    <property type="protein sequence ID" value="AML78406.1"/>
    <property type="molecule type" value="mRNA"/>
</dbReference>
<dbReference type="Pfam" id="PF13426">
    <property type="entry name" value="PAS_9"/>
    <property type="match status" value="1"/>
</dbReference>
<feature type="domain" description="PAS" evidence="8">
    <location>
        <begin position="73"/>
        <end position="171"/>
    </location>
</feature>
<reference evidence="9" key="1">
    <citation type="journal article" date="2016" name="Proc. Natl. Acad. Sci. U.S.A.">
        <title>Functional and topological diversity of LOV domain photoreceptors.</title>
        <authorList>
            <person name="Glantz S.T."/>
            <person name="Carpenter E.J."/>
            <person name="Melkonian M."/>
            <person name="Gardner K.H."/>
            <person name="Boyden E.S."/>
            <person name="Wong G.K."/>
            <person name="Chow B.Y."/>
        </authorList>
    </citation>
    <scope>NUCLEOTIDE SEQUENCE</scope>
    <source>
        <strain evidence="9">QPDY_2027450</strain>
    </source>
</reference>
<dbReference type="AlphaFoldDB" id="A0A126X108"/>
<keyword evidence="2" id="KW-0716">Sensory transduction</keyword>
<protein>
    <submittedName>
        <fullName evidence="9">Putative LOV domain-containing protein</fullName>
    </submittedName>
</protein>
<keyword evidence="5" id="KW-0157">Chromophore</keyword>
<evidence type="ECO:0000256" key="4">
    <source>
        <dbReference type="ARBA" id="ARBA00022643"/>
    </source>
</evidence>
<keyword evidence="3" id="KW-0285">Flavoprotein</keyword>
<evidence type="ECO:0000256" key="5">
    <source>
        <dbReference type="ARBA" id="ARBA00022991"/>
    </source>
</evidence>
<dbReference type="SUPFAM" id="SSF55785">
    <property type="entry name" value="PYP-like sensor domain (PAS domain)"/>
    <property type="match status" value="1"/>
</dbReference>
<evidence type="ECO:0000256" key="3">
    <source>
        <dbReference type="ARBA" id="ARBA00022630"/>
    </source>
</evidence>
<dbReference type="Gene3D" id="3.30.450.20">
    <property type="entry name" value="PAS domain"/>
    <property type="match status" value="1"/>
</dbReference>
<keyword evidence="1" id="KW-0600">Photoreceptor protein</keyword>
<proteinExistence type="evidence at transcript level"/>
<accession>A0A126X108</accession>
<dbReference type="PANTHER" id="PTHR47429">
    <property type="entry name" value="PROTEIN TWIN LOV 1"/>
    <property type="match status" value="1"/>
</dbReference>
<evidence type="ECO:0000256" key="6">
    <source>
        <dbReference type="ARBA" id="ARBA00023170"/>
    </source>
</evidence>
<feature type="compositionally biased region" description="Polar residues" evidence="7">
    <location>
        <begin position="317"/>
        <end position="327"/>
    </location>
</feature>
<dbReference type="GO" id="GO:0009881">
    <property type="term" value="F:photoreceptor activity"/>
    <property type="evidence" value="ECO:0007669"/>
    <property type="project" value="UniProtKB-KW"/>
</dbReference>
<keyword evidence="6" id="KW-0675">Receptor</keyword>
<keyword evidence="4" id="KW-0288">FMN</keyword>
<feature type="compositionally biased region" description="Basic and acidic residues" evidence="7">
    <location>
        <begin position="242"/>
        <end position="258"/>
    </location>
</feature>
<evidence type="ECO:0000259" key="8">
    <source>
        <dbReference type="Pfam" id="PF13426"/>
    </source>
</evidence>